<accession>A0ABX4UUD3</accession>
<evidence type="ECO:0000256" key="2">
    <source>
        <dbReference type="SAM" id="Phobius"/>
    </source>
</evidence>
<keyword evidence="2" id="KW-0812">Transmembrane</keyword>
<dbReference type="Pfam" id="PF17802">
    <property type="entry name" value="SpaA"/>
    <property type="match status" value="1"/>
</dbReference>
<evidence type="ECO:0000313" key="5">
    <source>
        <dbReference type="Proteomes" id="UP000243201"/>
    </source>
</evidence>
<organism evidence="4 5">
    <name type="scientific">Varibaculum cambriense</name>
    <dbReference type="NCBI Taxonomy" id="184870"/>
    <lineage>
        <taxon>Bacteria</taxon>
        <taxon>Bacillati</taxon>
        <taxon>Actinomycetota</taxon>
        <taxon>Actinomycetes</taxon>
        <taxon>Actinomycetales</taxon>
        <taxon>Actinomycetaceae</taxon>
        <taxon>Varibaculum</taxon>
    </lineage>
</organism>
<dbReference type="RefSeq" id="WP_102184001.1">
    <property type="nucleotide sequence ID" value="NZ_PNGC01000001.1"/>
</dbReference>
<feature type="domain" description="SpaA-like prealbumin fold" evidence="3">
    <location>
        <begin position="999"/>
        <end position="1105"/>
    </location>
</feature>
<protein>
    <recommendedName>
        <fullName evidence="3">SpaA-like prealbumin fold domain-containing protein</fullName>
    </recommendedName>
</protein>
<sequence length="1171" mass="128301">MKTGSTRAMGQKRKYRALKLLLPLLAFTLLLGFGPQAGVSYAEPGEDGTSTPAQTTSDPAVTTTSPTPAGAPATSPGEGTTPASPTQQSGPANAPGAPAPDPADDTFDLTKFLTDDATLSYGGAELKKDEEGKYKVHPDTPYQLKLGFEEVPGDAGQIPSAKELVYALPAALQAFPTKNPLEFTIDAQGENVGGNIFWVTKDNKIHVKLADNQKLKESQQAKFFVTLDVKFAKDAAKIDLNDAIHMDVVISNDPDLSITKSARHDFAAGKVFYTLTVNSINTNENVVISDEIQGDDTALHLDKNPKAFKIKSSNKQAPKPGQPVFENNGFKLTIPKMTHGERVTVEYSASVDYSKIDPDKAGTAEQTTNKANVVSDQIPAPKETTNDLEHKLKIGTITKNAGAAKETAPKSGIYEQSWRLDVNKYWKLKVAGNTVKDSIPEEFQKMMKYSGDGITLVVNKGKKDAEGTSIEKTREIKWADVGITDLDTQFEWSYVLPGTDTDPENSSYEITYTTQVDVTKQIVPTSVKNGASSRTPSNPNGPEEVVAPTVGLNPPHIFNVEKKAFSANPEKVTWEVAVNVVPQGYDSLVLTDTLPAAKSGDKSFQDKFIPEDPEHPEKDIKVEGLLPGEGWTFVKDEKNPEKGFTIKFFKNKEQQVEGLLENTETDKDGKPIERTVKVTFTTTNDQEWVKAYRAGDESLYRHVNKVTATANKIGRTASAAATPDPEGIHKTFNGIRFKEIGGVDYPVFNYRLRLEGLDKYEKDAFQITDTFDAKLLKLADDPAPNVSGEKNLKITQQDGVINFEMQTDKLPKDSDGKIKSIYYLDYSLIPVSRAALDAINKNPESLKVSNTATWGPVTTKAVDAEYKYAPLTKELTDKPTLSNNYVASFTVTINPGALDIANGALAANFKDQMTNLRLQPETLKMTPADCDYRPVYKDGVLTMQVPNKQKVVVTYKAKVIGKDLVNYGNEVEVGHEQSKVEASVAVRMAAGGSAPNPGITIHKHDSRDLTTQLEGAEFELYQIVEGEPQPVVGKLSEDQEKAEPLRFTTDKNGEVTIRGDQEQLKWSLLVSDEKNQYEYQLKEVKSPKGYKLLEEPLTFTIWKNPADETQQYDGAYLYVPNEPEPGTKIPGKPGDLHKKLGKTGAQVSVALGAMLACLAGGYLILRRREQR</sequence>
<evidence type="ECO:0000256" key="1">
    <source>
        <dbReference type="SAM" id="MobiDB-lite"/>
    </source>
</evidence>
<dbReference type="InterPro" id="IPR013783">
    <property type="entry name" value="Ig-like_fold"/>
</dbReference>
<evidence type="ECO:0000313" key="4">
    <source>
        <dbReference type="EMBL" id="PMB90590.1"/>
    </source>
</evidence>
<comment type="caution">
    <text evidence="4">The sequence shown here is derived from an EMBL/GenBank/DDBJ whole genome shotgun (WGS) entry which is preliminary data.</text>
</comment>
<name>A0ABX4UUD3_9ACTO</name>
<proteinExistence type="predicted"/>
<reference evidence="4 5" key="1">
    <citation type="submission" date="2017-09" db="EMBL/GenBank/DDBJ databases">
        <title>Bacterial strain isolated from the female urinary microbiota.</title>
        <authorList>
            <person name="Thomas-White K."/>
            <person name="Kumar N."/>
            <person name="Forster S."/>
            <person name="Putonti C."/>
            <person name="Lawley T."/>
            <person name="Wolfe A.J."/>
        </authorList>
    </citation>
    <scope>NUCLEOTIDE SEQUENCE [LARGE SCALE GENOMIC DNA]</scope>
    <source>
        <strain evidence="4 5">UMB0744</strain>
    </source>
</reference>
<feature type="compositionally biased region" description="Low complexity" evidence="1">
    <location>
        <begin position="53"/>
        <end position="83"/>
    </location>
</feature>
<keyword evidence="2" id="KW-1133">Transmembrane helix</keyword>
<dbReference type="EMBL" id="PNGC01000001">
    <property type="protein sequence ID" value="PMB90590.1"/>
    <property type="molecule type" value="Genomic_DNA"/>
</dbReference>
<dbReference type="Gene3D" id="2.60.40.10">
    <property type="entry name" value="Immunoglobulins"/>
    <property type="match status" value="1"/>
</dbReference>
<dbReference type="Proteomes" id="UP000243201">
    <property type="component" value="Unassembled WGS sequence"/>
</dbReference>
<dbReference type="InterPro" id="IPR041033">
    <property type="entry name" value="SpaA_PFL_dom_1"/>
</dbReference>
<evidence type="ECO:0000259" key="3">
    <source>
        <dbReference type="Pfam" id="PF17802"/>
    </source>
</evidence>
<feature type="region of interest" description="Disordered" evidence="1">
    <location>
        <begin position="42"/>
        <end position="108"/>
    </location>
</feature>
<keyword evidence="5" id="KW-1185">Reference proteome</keyword>
<keyword evidence="2" id="KW-0472">Membrane</keyword>
<feature type="transmembrane region" description="Helical" evidence="2">
    <location>
        <begin position="1147"/>
        <end position="1165"/>
    </location>
</feature>
<gene>
    <name evidence="4" type="ORF">CJ240_02340</name>
</gene>